<evidence type="ECO:0000313" key="2">
    <source>
        <dbReference type="EMBL" id="EPX59434.1"/>
    </source>
</evidence>
<gene>
    <name evidence="2" type="ORF">D187_002924</name>
</gene>
<dbReference type="Proteomes" id="UP000011682">
    <property type="component" value="Unassembled WGS sequence"/>
</dbReference>
<dbReference type="EMBL" id="ANAH02000017">
    <property type="protein sequence ID" value="EPX59434.1"/>
    <property type="molecule type" value="Genomic_DNA"/>
</dbReference>
<evidence type="ECO:0000313" key="3">
    <source>
        <dbReference type="Proteomes" id="UP000011682"/>
    </source>
</evidence>
<organism evidence="2 3">
    <name type="scientific">Cystobacter fuscus (strain ATCC 25194 / DSM 2262 / NBRC 100088 / M29)</name>
    <dbReference type="NCBI Taxonomy" id="1242864"/>
    <lineage>
        <taxon>Bacteria</taxon>
        <taxon>Pseudomonadati</taxon>
        <taxon>Myxococcota</taxon>
        <taxon>Myxococcia</taxon>
        <taxon>Myxococcales</taxon>
        <taxon>Cystobacterineae</taxon>
        <taxon>Archangiaceae</taxon>
        <taxon>Cystobacter</taxon>
    </lineage>
</organism>
<evidence type="ECO:0000256" key="1">
    <source>
        <dbReference type="SAM" id="MobiDB-lite"/>
    </source>
</evidence>
<comment type="caution">
    <text evidence="2">The sequence shown here is derived from an EMBL/GenBank/DDBJ whole genome shotgun (WGS) entry which is preliminary data.</text>
</comment>
<proteinExistence type="predicted"/>
<reference evidence="2" key="1">
    <citation type="submission" date="2013-05" db="EMBL/GenBank/DDBJ databases">
        <title>Genome assembly of Cystobacter fuscus DSM 2262.</title>
        <authorList>
            <person name="Sharma G."/>
            <person name="Khatri I."/>
            <person name="Kaur C."/>
            <person name="Mayilraj S."/>
            <person name="Subramanian S."/>
        </authorList>
    </citation>
    <scope>NUCLEOTIDE SEQUENCE [LARGE SCALE GENOMIC DNA]</scope>
    <source>
        <strain evidence="2">DSM 2262</strain>
    </source>
</reference>
<feature type="region of interest" description="Disordered" evidence="1">
    <location>
        <begin position="29"/>
        <end position="52"/>
    </location>
</feature>
<name>S9QDK6_CYSF2</name>
<accession>S9QDK6</accession>
<protein>
    <submittedName>
        <fullName evidence="2">Uncharacterized protein</fullName>
    </submittedName>
</protein>
<dbReference type="AlphaFoldDB" id="S9QDK6"/>
<sequence length="52" mass="5379">MLLLQGHDFPRARLTGLGDRGGAGRNLLRGIGARGRHGPGSIRRGSVMSGLG</sequence>
<keyword evidence="3" id="KW-1185">Reference proteome</keyword>